<dbReference type="Pfam" id="PF12146">
    <property type="entry name" value="Hydrolase_4"/>
    <property type="match status" value="1"/>
</dbReference>
<protein>
    <submittedName>
        <fullName evidence="2">Lysophospholipase</fullName>
    </submittedName>
</protein>
<dbReference type="SUPFAM" id="SSF53474">
    <property type="entry name" value="alpha/beta-Hydrolases"/>
    <property type="match status" value="1"/>
</dbReference>
<gene>
    <name evidence="2" type="ORF">C9928_00630</name>
</gene>
<reference evidence="2 3" key="1">
    <citation type="submission" date="2018-03" db="EMBL/GenBank/DDBJ databases">
        <title>Cross-interface Injection: A General Nanoliter Liquid Handling Method Applied to Single Cells Genome Amplification Automated Nanoliter Liquid Handling Applied to Single Cell Multiple Displacement Amplification.</title>
        <authorList>
            <person name="Yun J."/>
            <person name="Xu P."/>
            <person name="Xu J."/>
            <person name="Dai X."/>
            <person name="Wang Y."/>
            <person name="Zheng X."/>
            <person name="Cao C."/>
            <person name="Yi Q."/>
            <person name="Zhu Y."/>
            <person name="Wang L."/>
            <person name="Dong Z."/>
            <person name="Huang Y."/>
            <person name="Huang L."/>
            <person name="Du W."/>
        </authorList>
    </citation>
    <scope>NUCLEOTIDE SEQUENCE [LARGE SCALE GENOMIC DNA]</scope>
    <source>
        <strain evidence="2 3">A9-4</strain>
    </source>
</reference>
<proteinExistence type="predicted"/>
<dbReference type="Proteomes" id="UP000241514">
    <property type="component" value="Unassembled WGS sequence"/>
</dbReference>
<feature type="domain" description="Serine aminopeptidase S33" evidence="1">
    <location>
        <begin position="51"/>
        <end position="309"/>
    </location>
</feature>
<evidence type="ECO:0000259" key="1">
    <source>
        <dbReference type="Pfam" id="PF12146"/>
    </source>
</evidence>
<name>A0A6N4DHF4_9GAMM</name>
<dbReference type="InterPro" id="IPR051044">
    <property type="entry name" value="MAG_DAG_Lipase"/>
</dbReference>
<comment type="caution">
    <text evidence="2">The sequence shown here is derived from an EMBL/GenBank/DDBJ whole genome shotgun (WGS) entry which is preliminary data.</text>
</comment>
<accession>A0A6N4DHF4</accession>
<dbReference type="Gene3D" id="3.40.50.1820">
    <property type="entry name" value="alpha/beta hydrolase"/>
    <property type="match status" value="1"/>
</dbReference>
<dbReference type="PANTHER" id="PTHR11614">
    <property type="entry name" value="PHOSPHOLIPASE-RELATED"/>
    <property type="match status" value="1"/>
</dbReference>
<sequence length="330" mass="37087">MPETKPSDSDTTWSSFYDTVIAPFWCNNVKRTAIERPSGITLYAYYLILPQSKGVIVVSPGRIEAAIKYQELVWELAQAGYSVALLDHRGQGESDRESPFRQRGHIREFDTFISDFAAFMDDVCERFTAQPITLLGHSMGSAIAALYLARHEHSVARAVLSSPMFGIRSNPIPASFALSIAEFGLRLNEWLQPDKPWYFPARADYQDIPFARNDLTHSAARYAKFRHIYEQNPSIQLGGPTFAWVVQALRACTKVEAEASKISIPVTIVQSGGDTVVDNESHRRVLELLPQGRLVQVPKARHELFIEADEYRQQALKVLIEEAEQATTAD</sequence>
<dbReference type="AlphaFoldDB" id="A0A6N4DHF4"/>
<evidence type="ECO:0000313" key="2">
    <source>
        <dbReference type="EMBL" id="PTB90259.1"/>
    </source>
</evidence>
<organism evidence="2 3">
    <name type="scientific">Pseudidiomarina aestuarii</name>
    <dbReference type="NCBI Taxonomy" id="624146"/>
    <lineage>
        <taxon>Bacteria</taxon>
        <taxon>Pseudomonadati</taxon>
        <taxon>Pseudomonadota</taxon>
        <taxon>Gammaproteobacteria</taxon>
        <taxon>Alteromonadales</taxon>
        <taxon>Idiomarinaceae</taxon>
        <taxon>Pseudidiomarina</taxon>
    </lineage>
</organism>
<evidence type="ECO:0000313" key="3">
    <source>
        <dbReference type="Proteomes" id="UP000241514"/>
    </source>
</evidence>
<dbReference type="InterPro" id="IPR022742">
    <property type="entry name" value="Hydrolase_4"/>
</dbReference>
<dbReference type="InterPro" id="IPR029058">
    <property type="entry name" value="AB_hydrolase_fold"/>
</dbReference>
<dbReference type="EMBL" id="PYVG01000002">
    <property type="protein sequence ID" value="PTB90259.1"/>
    <property type="molecule type" value="Genomic_DNA"/>
</dbReference>